<comment type="caution">
    <text evidence="2">The sequence shown here is derived from an EMBL/GenBank/DDBJ whole genome shotgun (WGS) entry which is preliminary data.</text>
</comment>
<dbReference type="EMBL" id="VIVL01000015">
    <property type="protein sequence ID" value="TWD75894.1"/>
    <property type="molecule type" value="Genomic_DNA"/>
</dbReference>
<dbReference type="PANTHER" id="PTHR48228:SF6">
    <property type="entry name" value="L-CARNITINE COA-TRANSFERASE"/>
    <property type="match status" value="1"/>
</dbReference>
<dbReference type="Gene3D" id="3.40.50.10540">
    <property type="entry name" value="Crotonobetainyl-coa:carnitine coa-transferase, domain 1"/>
    <property type="match status" value="1"/>
</dbReference>
<proteinExistence type="predicted"/>
<dbReference type="Pfam" id="PF02515">
    <property type="entry name" value="CoA_transf_3"/>
    <property type="match status" value="1"/>
</dbReference>
<dbReference type="GO" id="GO:0016740">
    <property type="term" value="F:transferase activity"/>
    <property type="evidence" value="ECO:0007669"/>
    <property type="project" value="UniProtKB-KW"/>
</dbReference>
<keyword evidence="1 2" id="KW-0808">Transferase</keyword>
<dbReference type="OrthoDB" id="5294844at2"/>
<dbReference type="SUPFAM" id="SSF89796">
    <property type="entry name" value="CoA-transferase family III (CaiB/BaiF)"/>
    <property type="match status" value="1"/>
</dbReference>
<accession>A0A561BAG1</accession>
<evidence type="ECO:0000313" key="2">
    <source>
        <dbReference type="EMBL" id="TWD75894.1"/>
    </source>
</evidence>
<dbReference type="AlphaFoldDB" id="A0A561BAG1"/>
<gene>
    <name evidence="2" type="ORF">FB547_115107</name>
</gene>
<dbReference type="Proteomes" id="UP000319722">
    <property type="component" value="Unassembled WGS sequence"/>
</dbReference>
<dbReference type="RefSeq" id="WP_145747210.1">
    <property type="nucleotide sequence ID" value="NZ_VIVL01000015.1"/>
</dbReference>
<dbReference type="Gene3D" id="3.30.1540.10">
    <property type="entry name" value="formyl-coa transferase, domain 3"/>
    <property type="match status" value="1"/>
</dbReference>
<protein>
    <submittedName>
        <fullName evidence="2">Succinyl-CoA:(S)-malate CoA-transferase subunit B</fullName>
    </submittedName>
</protein>
<organism evidence="2 3">
    <name type="scientific">Variovorax beijingensis</name>
    <dbReference type="NCBI Taxonomy" id="2496117"/>
    <lineage>
        <taxon>Bacteria</taxon>
        <taxon>Pseudomonadati</taxon>
        <taxon>Pseudomonadota</taxon>
        <taxon>Betaproteobacteria</taxon>
        <taxon>Burkholderiales</taxon>
        <taxon>Comamonadaceae</taxon>
        <taxon>Variovorax</taxon>
    </lineage>
</organism>
<dbReference type="PANTHER" id="PTHR48228">
    <property type="entry name" value="SUCCINYL-COA--D-CITRAMALATE COA-TRANSFERASE"/>
    <property type="match status" value="1"/>
</dbReference>
<name>A0A561BAG1_9BURK</name>
<dbReference type="InterPro" id="IPR050509">
    <property type="entry name" value="CoA-transferase_III"/>
</dbReference>
<dbReference type="InterPro" id="IPR023606">
    <property type="entry name" value="CoA-Trfase_III_dom_1_sf"/>
</dbReference>
<evidence type="ECO:0000256" key="1">
    <source>
        <dbReference type="ARBA" id="ARBA00022679"/>
    </source>
</evidence>
<evidence type="ECO:0000313" key="3">
    <source>
        <dbReference type="Proteomes" id="UP000319722"/>
    </source>
</evidence>
<sequence>MSLPNASVLEGVLVLDAATYIAAPLSAAILSEFGAQVIKIEHPRSGDPLRRFGTKGTDPGASMQWLNENRNKRSVTIDLGKPEGRDLFIALAKQADVVVENFRPGTFERWGLSWETLHAANPRLVMLRLSAFGQDGPLREQVGLARIAHAFSGVMSISGEPDRPPANPGPTSLADYVAGVYGALGLLLALLERERSGQGQFVDLALYEPMLRTMDEAFAVFDRTGFIRQRFGSQVATVAPTANYECADGRFVTIGIPDEKMFARLACAMNLPHLAQPGSQFSTNAMRVAHRTEIEGIVRTWVGSHDRDTVIRLLQNADVPCSPILDVGELARHPHVAARENFVTRPDGSGGTITMQAPVPKLSRTPGRVSTSGPALGEATDEILTRLLGLGEMELADLRAKQVI</sequence>
<dbReference type="InterPro" id="IPR003673">
    <property type="entry name" value="CoA-Trfase_fam_III"/>
</dbReference>
<reference evidence="2 3" key="1">
    <citation type="submission" date="2019-06" db="EMBL/GenBank/DDBJ databases">
        <title>Sorghum-associated microbial communities from plants grown in Nebraska, USA.</title>
        <authorList>
            <person name="Schachtman D."/>
        </authorList>
    </citation>
    <scope>NUCLEOTIDE SEQUENCE [LARGE SCALE GENOMIC DNA]</scope>
    <source>
        <strain evidence="2 3">T529</strain>
    </source>
</reference>
<dbReference type="InterPro" id="IPR044855">
    <property type="entry name" value="CoA-Trfase_III_dom3_sf"/>
</dbReference>